<evidence type="ECO:0000313" key="3">
    <source>
        <dbReference type="Proteomes" id="UP001161390"/>
    </source>
</evidence>
<dbReference type="InterPro" id="IPR052514">
    <property type="entry name" value="SAM-dependent_MTase"/>
</dbReference>
<dbReference type="RefSeq" id="WP_284371683.1">
    <property type="nucleotide sequence ID" value="NZ_BSNJ01000003.1"/>
</dbReference>
<feature type="domain" description="Methyltransferase FkbM" evidence="1">
    <location>
        <begin position="108"/>
        <end position="226"/>
    </location>
</feature>
<accession>A0ABQ5V196</accession>
<proteinExistence type="predicted"/>
<comment type="caution">
    <text evidence="2">The sequence shown here is derived from an EMBL/GenBank/DDBJ whole genome shotgun (WGS) entry which is preliminary data.</text>
</comment>
<dbReference type="PANTHER" id="PTHR34203:SF15">
    <property type="entry name" value="SLL1173 PROTEIN"/>
    <property type="match status" value="1"/>
</dbReference>
<protein>
    <recommendedName>
        <fullName evidence="1">Methyltransferase FkbM domain-containing protein</fullName>
    </recommendedName>
</protein>
<dbReference type="InterPro" id="IPR006342">
    <property type="entry name" value="FkbM_mtfrase"/>
</dbReference>
<evidence type="ECO:0000313" key="2">
    <source>
        <dbReference type="EMBL" id="GLQ20800.1"/>
    </source>
</evidence>
<gene>
    <name evidence="2" type="ORF">GCM10007854_17550</name>
</gene>
<dbReference type="InterPro" id="IPR029063">
    <property type="entry name" value="SAM-dependent_MTases_sf"/>
</dbReference>
<sequence>MTGTTHHIADFGAYALPLARERIRLRADRYTDTQLGRWRISLARKQAIRGLAEPFDVTVAPGVRARLYPSGNRCEKRALAGVQIWDAEERGALQQAVSAGTGEFVFLDIGANAGLYSLFVNAYARAADRTVRLIAVEPSAEMAARLSVNAAASDADIELVRSAISDVPGEACLSDGGGNRGEASLGESGETVPVETLTGLCARLGVDRIDAMKLDIEGHDEQALRAFFTDAPEALHPHRLILELSAESRNALVELAHAQNYVLQDDTAMNAVFKKKTDHVQT</sequence>
<dbReference type="NCBIfam" id="TIGR01444">
    <property type="entry name" value="fkbM_fam"/>
    <property type="match status" value="1"/>
</dbReference>
<dbReference type="EMBL" id="BSNJ01000003">
    <property type="protein sequence ID" value="GLQ20800.1"/>
    <property type="molecule type" value="Genomic_DNA"/>
</dbReference>
<dbReference type="PANTHER" id="PTHR34203">
    <property type="entry name" value="METHYLTRANSFERASE, FKBM FAMILY PROTEIN"/>
    <property type="match status" value="1"/>
</dbReference>
<name>A0ABQ5V196_9PROT</name>
<dbReference type="SUPFAM" id="SSF53335">
    <property type="entry name" value="S-adenosyl-L-methionine-dependent methyltransferases"/>
    <property type="match status" value="1"/>
</dbReference>
<dbReference type="Gene3D" id="3.40.50.150">
    <property type="entry name" value="Vaccinia Virus protein VP39"/>
    <property type="match status" value="1"/>
</dbReference>
<dbReference type="Pfam" id="PF05050">
    <property type="entry name" value="Methyltransf_21"/>
    <property type="match status" value="1"/>
</dbReference>
<evidence type="ECO:0000259" key="1">
    <source>
        <dbReference type="Pfam" id="PF05050"/>
    </source>
</evidence>
<reference evidence="2" key="2">
    <citation type="submission" date="2023-01" db="EMBL/GenBank/DDBJ databases">
        <title>Draft genome sequence of Algimonas porphyrae strain NBRC 108216.</title>
        <authorList>
            <person name="Sun Q."/>
            <person name="Mori K."/>
        </authorList>
    </citation>
    <scope>NUCLEOTIDE SEQUENCE</scope>
    <source>
        <strain evidence="2">NBRC 108216</strain>
    </source>
</reference>
<dbReference type="Proteomes" id="UP001161390">
    <property type="component" value="Unassembled WGS sequence"/>
</dbReference>
<reference evidence="2" key="1">
    <citation type="journal article" date="2014" name="Int. J. Syst. Evol. Microbiol.">
        <title>Complete genome of a new Firmicutes species belonging to the dominant human colonic microbiota ('Ruminococcus bicirculans') reveals two chromosomes and a selective capacity to utilize plant glucans.</title>
        <authorList>
            <consortium name="NISC Comparative Sequencing Program"/>
            <person name="Wegmann U."/>
            <person name="Louis P."/>
            <person name="Goesmann A."/>
            <person name="Henrissat B."/>
            <person name="Duncan S.H."/>
            <person name="Flint H.J."/>
        </authorList>
    </citation>
    <scope>NUCLEOTIDE SEQUENCE</scope>
    <source>
        <strain evidence="2">NBRC 108216</strain>
    </source>
</reference>
<organism evidence="2 3">
    <name type="scientific">Algimonas porphyrae</name>
    <dbReference type="NCBI Taxonomy" id="1128113"/>
    <lineage>
        <taxon>Bacteria</taxon>
        <taxon>Pseudomonadati</taxon>
        <taxon>Pseudomonadota</taxon>
        <taxon>Alphaproteobacteria</taxon>
        <taxon>Maricaulales</taxon>
        <taxon>Robiginitomaculaceae</taxon>
        <taxon>Algimonas</taxon>
    </lineage>
</organism>
<keyword evidence="3" id="KW-1185">Reference proteome</keyword>